<evidence type="ECO:0000313" key="2">
    <source>
        <dbReference type="EMBL" id="EJF82673.1"/>
    </source>
</evidence>
<evidence type="ECO:0000259" key="1">
    <source>
        <dbReference type="Pfam" id="PF18495"/>
    </source>
</evidence>
<dbReference type="Pfam" id="PF18495">
    <property type="entry name" value="VbhA"/>
    <property type="match status" value="1"/>
</dbReference>
<protein>
    <recommendedName>
        <fullName evidence="1">Antitoxin VbhA domain-containing protein</fullName>
    </recommendedName>
</protein>
<dbReference type="InterPro" id="IPR033788">
    <property type="entry name" value="VbhA-like"/>
</dbReference>
<feature type="domain" description="Antitoxin VbhA" evidence="1">
    <location>
        <begin position="19"/>
        <end position="65"/>
    </location>
</feature>
<dbReference type="EMBL" id="AILW01000015">
    <property type="protein sequence ID" value="EJF82673.1"/>
    <property type="molecule type" value="Genomic_DNA"/>
</dbReference>
<name>A0ABN0GIU8_BAREL</name>
<organism evidence="2 3">
    <name type="scientific">Bartonella elizabethae Re6043vi</name>
    <dbReference type="NCBI Taxonomy" id="1094554"/>
    <lineage>
        <taxon>Bacteria</taxon>
        <taxon>Pseudomonadati</taxon>
        <taxon>Pseudomonadota</taxon>
        <taxon>Alphaproteobacteria</taxon>
        <taxon>Hyphomicrobiales</taxon>
        <taxon>Bartonellaceae</taxon>
        <taxon>Bartonella</taxon>
    </lineage>
</organism>
<sequence>MNISKGGFYMLSEEEIKQRRFAAENALVSQRLEGLEPDPKVVEQMERVIIGELETSDIIKDLLERVKRGDV</sequence>
<keyword evidence="3" id="KW-1185">Reference proteome</keyword>
<reference evidence="2 3" key="1">
    <citation type="submission" date="2012-03" db="EMBL/GenBank/DDBJ databases">
        <title>The Genome Sequence of Bartonella elizabethae Re6043vi.</title>
        <authorList>
            <consortium name="The Broad Institute Genome Sequencing Platform"/>
            <consortium name="The Broad Institute Genome Sequencing Center for Infectious Disease"/>
            <person name="Feldgarden M."/>
            <person name="Kirby J."/>
            <person name="Kosoy M."/>
            <person name="Birtles R."/>
            <person name="Probert W.S."/>
            <person name="Chiaraviglio L."/>
            <person name="Young S.K."/>
            <person name="Zeng Q."/>
            <person name="Gargeya S."/>
            <person name="Fitzgerald M."/>
            <person name="Haas B."/>
            <person name="Abouelleil A."/>
            <person name="Alvarado L."/>
            <person name="Arachchi H.M."/>
            <person name="Berlin A."/>
            <person name="Chapman S.B."/>
            <person name="Gearin G."/>
            <person name="Goldberg J."/>
            <person name="Griggs A."/>
            <person name="Gujja S."/>
            <person name="Hansen M."/>
            <person name="Heiman D."/>
            <person name="Howarth C."/>
            <person name="Larimer J."/>
            <person name="Lui A."/>
            <person name="MacDonald P.J.P."/>
            <person name="McCowen C."/>
            <person name="Montmayeur A."/>
            <person name="Murphy C."/>
            <person name="Neiman D."/>
            <person name="Pearson M."/>
            <person name="Priest M."/>
            <person name="Roberts A."/>
            <person name="Saif S."/>
            <person name="Shea T."/>
            <person name="Sisk P."/>
            <person name="Stolte C."/>
            <person name="Sykes S."/>
            <person name="Wortman J."/>
            <person name="Nusbaum C."/>
            <person name="Birren B."/>
        </authorList>
    </citation>
    <scope>NUCLEOTIDE SEQUENCE [LARGE SCALE GENOMIC DNA]</scope>
    <source>
        <strain evidence="2 3">Re6043vi</strain>
    </source>
</reference>
<proteinExistence type="predicted"/>
<dbReference type="Gene3D" id="1.10.8.1050">
    <property type="entry name" value="Antitoxin VbhA-like"/>
    <property type="match status" value="1"/>
</dbReference>
<dbReference type="InterPro" id="IPR043038">
    <property type="entry name" value="VbhA_sf"/>
</dbReference>
<accession>A0ABN0GIU8</accession>
<dbReference type="InterPro" id="IPR041535">
    <property type="entry name" value="VbhA"/>
</dbReference>
<evidence type="ECO:0000313" key="3">
    <source>
        <dbReference type="Proteomes" id="UP000008942"/>
    </source>
</evidence>
<gene>
    <name evidence="2" type="ORF">MCU_01360</name>
</gene>
<dbReference type="CDD" id="cd11586">
    <property type="entry name" value="VbhA_like"/>
    <property type="match status" value="1"/>
</dbReference>
<comment type="caution">
    <text evidence="2">The sequence shown here is derived from an EMBL/GenBank/DDBJ whole genome shotgun (WGS) entry which is preliminary data.</text>
</comment>
<dbReference type="Proteomes" id="UP000008942">
    <property type="component" value="Unassembled WGS sequence"/>
</dbReference>